<dbReference type="Pfam" id="PF00116">
    <property type="entry name" value="COX2"/>
    <property type="match status" value="1"/>
</dbReference>
<dbReference type="InterPro" id="IPR036257">
    <property type="entry name" value="Cyt_c_oxidase_su2_TM_sf"/>
</dbReference>
<evidence type="ECO:0000256" key="6">
    <source>
        <dbReference type="ARBA" id="ARBA00022692"/>
    </source>
</evidence>
<dbReference type="RefSeq" id="WP_004579528.1">
    <property type="nucleotide sequence ID" value="NZ_AP028878.1"/>
</dbReference>
<evidence type="ECO:0000259" key="18">
    <source>
        <dbReference type="PROSITE" id="PS50999"/>
    </source>
</evidence>
<dbReference type="PATRIC" id="fig|626887.3.peg.1548"/>
<evidence type="ECO:0000256" key="7">
    <source>
        <dbReference type="ARBA" id="ARBA00022729"/>
    </source>
</evidence>
<dbReference type="InterPro" id="IPR034227">
    <property type="entry name" value="CuRO_UO_II"/>
</dbReference>
<dbReference type="GO" id="GO:0016682">
    <property type="term" value="F:oxidoreductase activity, acting on diphenols and related substances as donors, oxygen as acceptor"/>
    <property type="evidence" value="ECO:0007669"/>
    <property type="project" value="InterPro"/>
</dbReference>
<evidence type="ECO:0000256" key="16">
    <source>
        <dbReference type="SAM" id="Phobius"/>
    </source>
</evidence>
<dbReference type="PROSITE" id="PS50857">
    <property type="entry name" value="COX2_CUA"/>
    <property type="match status" value="1"/>
</dbReference>
<keyword evidence="11 14" id="KW-0472">Membrane</keyword>
<evidence type="ECO:0000256" key="4">
    <source>
        <dbReference type="ARBA" id="ARBA00022475"/>
    </source>
</evidence>
<dbReference type="SUPFAM" id="SSF81464">
    <property type="entry name" value="Cytochrome c oxidase subunit II-like, transmembrane region"/>
    <property type="match status" value="1"/>
</dbReference>
<comment type="caution">
    <text evidence="19">The sequence shown here is derived from an EMBL/GenBank/DDBJ whole genome shotgun (WGS) entry which is preliminary data.</text>
</comment>
<dbReference type="STRING" id="626887.J057_07776"/>
<feature type="transmembrane region" description="Helical" evidence="16">
    <location>
        <begin position="43"/>
        <end position="67"/>
    </location>
</feature>
<evidence type="ECO:0000256" key="8">
    <source>
        <dbReference type="ARBA" id="ARBA00022982"/>
    </source>
</evidence>
<dbReference type="InterPro" id="IPR006333">
    <property type="entry name" value="Cyt_o_ubiquinol_oxidase_su2"/>
</dbReference>
<dbReference type="Pfam" id="PF06481">
    <property type="entry name" value="COX_ARM"/>
    <property type="match status" value="1"/>
</dbReference>
<accession>N6WW43</accession>
<name>N6WW43_9GAMM</name>
<dbReference type="Proteomes" id="UP000013165">
    <property type="component" value="Unassembled WGS sequence"/>
</dbReference>
<dbReference type="PANTHER" id="PTHR22888:SF18">
    <property type="entry name" value="CYTOCHROME BO(3) UBIQUINOL OXIDASE SUBUNIT 2"/>
    <property type="match status" value="1"/>
</dbReference>
<dbReference type="GO" id="GO:0005507">
    <property type="term" value="F:copper ion binding"/>
    <property type="evidence" value="ECO:0007669"/>
    <property type="project" value="InterPro"/>
</dbReference>
<dbReference type="FunFam" id="1.10.287.90:FF:000002">
    <property type="entry name" value="Ubiquinol oxidase subunit 2"/>
    <property type="match status" value="1"/>
</dbReference>
<dbReference type="OrthoDB" id="9783445at2"/>
<gene>
    <name evidence="19" type="primary">cyoA</name>
    <name evidence="19" type="ORF">J057_07776</name>
</gene>
<evidence type="ECO:0000256" key="5">
    <source>
        <dbReference type="ARBA" id="ARBA00022660"/>
    </source>
</evidence>
<keyword evidence="3 14" id="KW-0813">Transport</keyword>
<dbReference type="EMBL" id="APLQ01000011">
    <property type="protein sequence ID" value="ENO15232.1"/>
    <property type="molecule type" value="Genomic_DNA"/>
</dbReference>
<dbReference type="eggNOG" id="COG1622">
    <property type="taxonomic scope" value="Bacteria"/>
</dbReference>
<proteinExistence type="inferred from homology"/>
<comment type="subcellular location">
    <subcellularLocation>
        <location evidence="1">Cell membrane</location>
        <topology evidence="1">Multi-pass membrane protein</topology>
    </subcellularLocation>
</comment>
<dbReference type="PANTHER" id="PTHR22888">
    <property type="entry name" value="CYTOCHROME C OXIDASE, SUBUNIT II"/>
    <property type="match status" value="1"/>
</dbReference>
<dbReference type="AlphaFoldDB" id="N6WW43"/>
<keyword evidence="5 14" id="KW-0679">Respiratory chain</keyword>
<dbReference type="PROSITE" id="PS51257">
    <property type="entry name" value="PROKAR_LIPOPROTEIN"/>
    <property type="match status" value="1"/>
</dbReference>
<dbReference type="InterPro" id="IPR011759">
    <property type="entry name" value="Cyt_c_oxidase_su2_TM_dom"/>
</dbReference>
<evidence type="ECO:0000256" key="14">
    <source>
        <dbReference type="PIRNR" id="PIRNR000292"/>
    </source>
</evidence>
<evidence type="ECO:0000256" key="11">
    <source>
        <dbReference type="ARBA" id="ARBA00023136"/>
    </source>
</evidence>
<dbReference type="PROSITE" id="PS50999">
    <property type="entry name" value="COX2_TM"/>
    <property type="match status" value="1"/>
</dbReference>
<feature type="transmembrane region" description="Helical" evidence="16">
    <location>
        <begin position="87"/>
        <end position="108"/>
    </location>
</feature>
<evidence type="ECO:0000256" key="2">
    <source>
        <dbReference type="ARBA" id="ARBA00007866"/>
    </source>
</evidence>
<evidence type="ECO:0000256" key="12">
    <source>
        <dbReference type="ARBA" id="ARBA00023139"/>
    </source>
</evidence>
<keyword evidence="6 16" id="KW-0812">Transmembrane</keyword>
<organism evidence="19 20">
    <name type="scientific">Marinobacter nanhaiticus D15-8W</name>
    <dbReference type="NCBI Taxonomy" id="626887"/>
    <lineage>
        <taxon>Bacteria</taxon>
        <taxon>Pseudomonadati</taxon>
        <taxon>Pseudomonadota</taxon>
        <taxon>Gammaproteobacteria</taxon>
        <taxon>Pseudomonadales</taxon>
        <taxon>Marinobacteraceae</taxon>
        <taxon>Marinobacter</taxon>
    </lineage>
</organism>
<sequence>MRKKSYLRALGALLLLALPLLLSGCSSALLDPKGQIGEEQRTLIITAFVLMLIVVIPVIVMTLLFAYRYRRGNPEASYKPNWAHSTAIEVVVWFIPCVIIVVLAILTWHTSHDLDPMKPIEADADAMEIQAVSLDWKWLFIYPEQGVATINEVAMPVDRPIRFRISSGSVMNAFFIPTLGTQIYAMAGMDSNLYLIANQEGTYDGRSTNYSGAGFSGMTFQAHALSEEGFQDWVDEVKTSPDSLSYEDGYPALAEPSRNAPVQYFSNVSDALYNNILESFRGGEPQELGLGGEKHGAHGHGAHGKESVNAEAAE</sequence>
<reference evidence="19 20" key="1">
    <citation type="journal article" date="2013" name="Genome Announc.">
        <title>Genome Sequence of the Polycyclic Aromatic Hydrocarbon-Degrading Bacterium Strain Marinobacter nanhaiticus D15-8WT.</title>
        <authorList>
            <person name="Cui Z."/>
            <person name="Gao W."/>
            <person name="Li Q."/>
            <person name="Xu G."/>
            <person name="Zheng L."/>
        </authorList>
    </citation>
    <scope>NUCLEOTIDE SEQUENCE [LARGE SCALE GENOMIC DNA]</scope>
    <source>
        <strain evidence="19 20">D15-8W</strain>
    </source>
</reference>
<keyword evidence="12" id="KW-0564">Palmitate</keyword>
<dbReference type="Gene3D" id="1.10.287.90">
    <property type="match status" value="1"/>
</dbReference>
<comment type="similarity">
    <text evidence="2 14">Belongs to the cytochrome c oxidase subunit 2 family.</text>
</comment>
<feature type="domain" description="Cytochrome oxidase subunit II copper A binding" evidence="17">
    <location>
        <begin position="124"/>
        <end position="236"/>
    </location>
</feature>
<dbReference type="PIRSF" id="PIRSF000292">
    <property type="entry name" value="Ubi_od_II"/>
    <property type="match status" value="1"/>
</dbReference>
<dbReference type="InterPro" id="IPR010514">
    <property type="entry name" value="COX_ARM"/>
</dbReference>
<evidence type="ECO:0000256" key="3">
    <source>
        <dbReference type="ARBA" id="ARBA00022448"/>
    </source>
</evidence>
<dbReference type="CDD" id="cd04212">
    <property type="entry name" value="CuRO_UO_II"/>
    <property type="match status" value="1"/>
</dbReference>
<evidence type="ECO:0000313" key="20">
    <source>
        <dbReference type="Proteomes" id="UP000013165"/>
    </source>
</evidence>
<dbReference type="NCBIfam" id="TIGR01433">
    <property type="entry name" value="CyoA"/>
    <property type="match status" value="1"/>
</dbReference>
<keyword evidence="8 14" id="KW-0249">Electron transport</keyword>
<dbReference type="HOGENOM" id="CLU_036876_6_1_6"/>
<keyword evidence="20" id="KW-1185">Reference proteome</keyword>
<dbReference type="InterPro" id="IPR008972">
    <property type="entry name" value="Cupredoxin"/>
</dbReference>
<dbReference type="InterPro" id="IPR045187">
    <property type="entry name" value="CcO_II"/>
</dbReference>
<evidence type="ECO:0000256" key="9">
    <source>
        <dbReference type="ARBA" id="ARBA00022989"/>
    </source>
</evidence>
<feature type="domain" description="Cytochrome oxidase subunit II transmembrane region profile" evidence="18">
    <location>
        <begin position="21"/>
        <end position="118"/>
    </location>
</feature>
<dbReference type="GO" id="GO:0009486">
    <property type="term" value="F:cytochrome bo3 ubiquinol oxidase activity"/>
    <property type="evidence" value="ECO:0007669"/>
    <property type="project" value="InterPro"/>
</dbReference>
<keyword evidence="4 14" id="KW-1003">Cell membrane</keyword>
<keyword evidence="7" id="KW-0732">Signal</keyword>
<protein>
    <recommendedName>
        <fullName evidence="14">Ubiquinol oxidase subunit 2</fullName>
    </recommendedName>
</protein>
<keyword evidence="10 14" id="KW-0560">Oxidoreductase</keyword>
<evidence type="ECO:0000256" key="1">
    <source>
        <dbReference type="ARBA" id="ARBA00004651"/>
    </source>
</evidence>
<evidence type="ECO:0000313" key="19">
    <source>
        <dbReference type="EMBL" id="ENO15232.1"/>
    </source>
</evidence>
<dbReference type="GO" id="GO:0042773">
    <property type="term" value="P:ATP synthesis coupled electron transport"/>
    <property type="evidence" value="ECO:0007669"/>
    <property type="project" value="TreeGrafter"/>
</dbReference>
<evidence type="ECO:0000259" key="17">
    <source>
        <dbReference type="PROSITE" id="PS50857"/>
    </source>
</evidence>
<evidence type="ECO:0000256" key="15">
    <source>
        <dbReference type="SAM" id="MobiDB-lite"/>
    </source>
</evidence>
<dbReference type="Gene3D" id="2.60.40.420">
    <property type="entry name" value="Cupredoxins - blue copper proteins"/>
    <property type="match status" value="1"/>
</dbReference>
<dbReference type="GO" id="GO:0004129">
    <property type="term" value="F:cytochrome-c oxidase activity"/>
    <property type="evidence" value="ECO:0007669"/>
    <property type="project" value="UniProtKB-UniRule"/>
</dbReference>
<dbReference type="GO" id="GO:0005886">
    <property type="term" value="C:plasma membrane"/>
    <property type="evidence" value="ECO:0007669"/>
    <property type="project" value="UniProtKB-SubCell"/>
</dbReference>
<evidence type="ECO:0000256" key="13">
    <source>
        <dbReference type="ARBA" id="ARBA00023288"/>
    </source>
</evidence>
<feature type="region of interest" description="Disordered" evidence="15">
    <location>
        <begin position="284"/>
        <end position="314"/>
    </location>
</feature>
<evidence type="ECO:0000256" key="10">
    <source>
        <dbReference type="ARBA" id="ARBA00023002"/>
    </source>
</evidence>
<keyword evidence="9 16" id="KW-1133">Transmembrane helix</keyword>
<dbReference type="InterPro" id="IPR002429">
    <property type="entry name" value="CcO_II-like_C"/>
</dbReference>
<keyword evidence="13" id="KW-0449">Lipoprotein</keyword>
<dbReference type="SUPFAM" id="SSF49503">
    <property type="entry name" value="Cupredoxins"/>
    <property type="match status" value="1"/>
</dbReference>